<evidence type="ECO:0000313" key="13">
    <source>
        <dbReference type="Proteomes" id="UP000481858"/>
    </source>
</evidence>
<proteinExistence type="inferred from homology"/>
<evidence type="ECO:0000256" key="9">
    <source>
        <dbReference type="ARBA" id="ARBA00047671"/>
    </source>
</evidence>
<keyword evidence="3" id="KW-0436">Ligase</keyword>
<dbReference type="InterPro" id="IPR004499">
    <property type="entry name" value="Pro-tRNA-ligase_IIa_arc-type"/>
</dbReference>
<dbReference type="SUPFAM" id="SSF55681">
    <property type="entry name" value="Class II aaRS and biotin synthetases"/>
    <property type="match status" value="1"/>
</dbReference>
<dbReference type="HAMAP" id="MF_01571">
    <property type="entry name" value="Pro_tRNA_synth_type3"/>
    <property type="match status" value="1"/>
</dbReference>
<dbReference type="Gene3D" id="3.40.50.800">
    <property type="entry name" value="Anticodon-binding domain"/>
    <property type="match status" value="1"/>
</dbReference>
<dbReference type="CDD" id="cd00778">
    <property type="entry name" value="ProRS_core_arch_euk"/>
    <property type="match status" value="1"/>
</dbReference>
<dbReference type="InterPro" id="IPR002314">
    <property type="entry name" value="aa-tRNA-synt_IIb"/>
</dbReference>
<keyword evidence="6" id="KW-0648">Protein biosynthesis</keyword>
<name>A0A7C8IK09_9PEZI</name>
<keyword evidence="4" id="KW-0547">Nucleotide-binding</keyword>
<keyword evidence="13" id="KW-1185">Reference proteome</keyword>
<dbReference type="GO" id="GO:0017101">
    <property type="term" value="C:aminoacyl-tRNA synthetase multienzyme complex"/>
    <property type="evidence" value="ECO:0007669"/>
    <property type="project" value="TreeGrafter"/>
</dbReference>
<dbReference type="InterPro" id="IPR033721">
    <property type="entry name" value="ProRS_core_arch_euk"/>
</dbReference>
<dbReference type="InterPro" id="IPR036621">
    <property type="entry name" value="Anticodon-bd_dom_sf"/>
</dbReference>
<dbReference type="PROSITE" id="PS50862">
    <property type="entry name" value="AA_TRNA_LIGASE_II"/>
    <property type="match status" value="1"/>
</dbReference>
<dbReference type="PANTHER" id="PTHR43382">
    <property type="entry name" value="PROLYL-TRNA SYNTHETASE"/>
    <property type="match status" value="1"/>
</dbReference>
<evidence type="ECO:0000313" key="12">
    <source>
        <dbReference type="EMBL" id="KAF2965561.1"/>
    </source>
</evidence>
<protein>
    <recommendedName>
        <fullName evidence="2">proline--tRNA ligase</fullName>
        <ecNumber evidence="2">6.1.1.15</ecNumber>
    </recommendedName>
    <alternativeName>
        <fullName evidence="8">Prolyl-tRNA synthetase</fullName>
    </alternativeName>
</protein>
<dbReference type="Gene3D" id="3.30.110.30">
    <property type="entry name" value="C-terminal domain of ProRS"/>
    <property type="match status" value="1"/>
</dbReference>
<dbReference type="Proteomes" id="UP000481858">
    <property type="component" value="Unassembled WGS sequence"/>
</dbReference>
<dbReference type="GO" id="GO:0005524">
    <property type="term" value="F:ATP binding"/>
    <property type="evidence" value="ECO:0007669"/>
    <property type="project" value="UniProtKB-KW"/>
</dbReference>
<dbReference type="EC" id="6.1.1.15" evidence="2"/>
<dbReference type="FunCoup" id="A0A7C8IK09">
    <property type="interactions" value="597"/>
</dbReference>
<dbReference type="InterPro" id="IPR045864">
    <property type="entry name" value="aa-tRNA-synth_II/BPL/LPL"/>
</dbReference>
<comment type="caution">
    <text evidence="12">The sequence shown here is derived from an EMBL/GenBank/DDBJ whole genome shotgun (WGS) entry which is preliminary data.</text>
</comment>
<evidence type="ECO:0000256" key="5">
    <source>
        <dbReference type="ARBA" id="ARBA00022840"/>
    </source>
</evidence>
<evidence type="ECO:0000256" key="8">
    <source>
        <dbReference type="ARBA" id="ARBA00029731"/>
    </source>
</evidence>
<dbReference type="FunFam" id="3.30.930.10:FF:000007">
    <property type="entry name" value="Bifunctional glutamate/proline--tRNA ligase"/>
    <property type="match status" value="1"/>
</dbReference>
<gene>
    <name evidence="12" type="ORF">GQX73_g8007</name>
</gene>
<evidence type="ECO:0000259" key="11">
    <source>
        <dbReference type="PROSITE" id="PS50862"/>
    </source>
</evidence>
<evidence type="ECO:0000256" key="1">
    <source>
        <dbReference type="ARBA" id="ARBA00008226"/>
    </source>
</evidence>
<dbReference type="Pfam" id="PF09180">
    <property type="entry name" value="ProRS-C_1"/>
    <property type="match status" value="1"/>
</dbReference>
<feature type="compositionally biased region" description="Basic and acidic residues" evidence="10">
    <location>
        <begin position="477"/>
        <end position="492"/>
    </location>
</feature>
<dbReference type="PANTHER" id="PTHR43382:SF2">
    <property type="entry name" value="BIFUNCTIONAL GLUTAMATE_PROLINE--TRNA LIGASE"/>
    <property type="match status" value="1"/>
</dbReference>
<accession>A0A7C8IK09</accession>
<dbReference type="SUPFAM" id="SSF52954">
    <property type="entry name" value="Class II aaRS ABD-related"/>
    <property type="match status" value="1"/>
</dbReference>
<dbReference type="Gene3D" id="3.30.930.10">
    <property type="entry name" value="Bira Bifunctional Protein, Domain 2"/>
    <property type="match status" value="1"/>
</dbReference>
<keyword evidence="5" id="KW-0067">ATP-binding</keyword>
<feature type="region of interest" description="Disordered" evidence="10">
    <location>
        <begin position="477"/>
        <end position="502"/>
    </location>
</feature>
<dbReference type="FunFam" id="3.40.50.800:FF:000005">
    <property type="entry name" value="bifunctional glutamate/proline--tRNA ligase"/>
    <property type="match status" value="1"/>
</dbReference>
<sequence length="541" mass="60709">MAPPHAKSSGKQAGKALVVPLNNGISVTKEANFSQWYQEVVTKSQASTFFDVSHRLFPFPGSAYTDQLFSKASSMHIWNTIRAWFQTRIEQMGVEETSFPMFLSAKSLEKEKEHVEGFAPELAWVTKAGDKDLEVPVAVRPTSEAVMYPYYAKWIRSHRDLPFRLNQWNSVVRWEAKQTTPFLRAREFMWQEGHTAHLTEQLAEKEVLEILELYAGVYEQLLAVPVVRGKKTENEKFAGGYWTSTCEGFIPATGRGIQGATSHALGQNFSKMFDITVEDPNKKGEKIFVWQNSWGLSTRVIGVMVMIHGDNNGLVLPPRVSKFQVVIIPVGLTAKTSNEVRENLAKQIQDLAGGLKENGVRTEVDNREGYTPGFKFADWEMKGVPLRLEFGPKDAANSVVTYSRRDTGLKGTIPLAEVAKEVPVLLEKIQQDMYDKANEYFTSHRLTLNDWAEVIPALDARNVVLIPFCGEPSCEERIKDTTKSDEHRELGPDGKPQPSMGMKSLCIPFDQPSGIVQGETKCLNPECGGFAKSWVMFGRSY</sequence>
<evidence type="ECO:0000256" key="10">
    <source>
        <dbReference type="SAM" id="MobiDB-lite"/>
    </source>
</evidence>
<dbReference type="InterPro" id="IPR016061">
    <property type="entry name" value="Pro-tRNA_ligase_II_C"/>
</dbReference>
<dbReference type="SMART" id="SM00946">
    <property type="entry name" value="ProRS-C_1"/>
    <property type="match status" value="1"/>
</dbReference>
<dbReference type="InterPro" id="IPR006195">
    <property type="entry name" value="aa-tRNA-synth_II"/>
</dbReference>
<dbReference type="CDD" id="cd00862">
    <property type="entry name" value="ProRS_anticodon_zinc"/>
    <property type="match status" value="1"/>
</dbReference>
<dbReference type="EMBL" id="WUBL01000112">
    <property type="protein sequence ID" value="KAF2965561.1"/>
    <property type="molecule type" value="Genomic_DNA"/>
</dbReference>
<evidence type="ECO:0000256" key="7">
    <source>
        <dbReference type="ARBA" id="ARBA00023146"/>
    </source>
</evidence>
<keyword evidence="7" id="KW-0030">Aminoacyl-tRNA synthetase</keyword>
<comment type="similarity">
    <text evidence="1">Belongs to the class-II aminoacyl-tRNA synthetase family.</text>
</comment>
<organism evidence="12 13">
    <name type="scientific">Xylaria multiplex</name>
    <dbReference type="NCBI Taxonomy" id="323545"/>
    <lineage>
        <taxon>Eukaryota</taxon>
        <taxon>Fungi</taxon>
        <taxon>Dikarya</taxon>
        <taxon>Ascomycota</taxon>
        <taxon>Pezizomycotina</taxon>
        <taxon>Sordariomycetes</taxon>
        <taxon>Xylariomycetidae</taxon>
        <taxon>Xylariales</taxon>
        <taxon>Xylariaceae</taxon>
        <taxon>Xylaria</taxon>
    </lineage>
</organism>
<dbReference type="NCBIfam" id="TIGR00408">
    <property type="entry name" value="proS_fam_I"/>
    <property type="match status" value="1"/>
</dbReference>
<evidence type="ECO:0000256" key="2">
    <source>
        <dbReference type="ARBA" id="ARBA00012831"/>
    </source>
</evidence>
<dbReference type="SUPFAM" id="SSF64586">
    <property type="entry name" value="C-terminal domain of ProRS"/>
    <property type="match status" value="1"/>
</dbReference>
<feature type="domain" description="Aminoacyl-transfer RNA synthetases class-II family profile" evidence="11">
    <location>
        <begin position="75"/>
        <end position="317"/>
    </location>
</feature>
<dbReference type="GO" id="GO:0004827">
    <property type="term" value="F:proline-tRNA ligase activity"/>
    <property type="evidence" value="ECO:0007669"/>
    <property type="project" value="UniProtKB-EC"/>
</dbReference>
<dbReference type="FunFam" id="3.30.110.30:FF:000001">
    <property type="entry name" value="Bifunctional glutamate/proline--tRNA ligase"/>
    <property type="match status" value="1"/>
</dbReference>
<reference evidence="12 13" key="1">
    <citation type="submission" date="2019-12" db="EMBL/GenBank/DDBJ databases">
        <title>Draft genome sequence of the ascomycete Xylaria multiplex DSM 110363.</title>
        <authorList>
            <person name="Buettner E."/>
            <person name="Kellner H."/>
        </authorList>
    </citation>
    <scope>NUCLEOTIDE SEQUENCE [LARGE SCALE GENOMIC DNA]</scope>
    <source>
        <strain evidence="12 13">DSM 110363</strain>
    </source>
</reference>
<dbReference type="InterPro" id="IPR017449">
    <property type="entry name" value="Pro-tRNA_synth_II"/>
</dbReference>
<dbReference type="OrthoDB" id="1350766at2759"/>
<dbReference type="Pfam" id="PF00587">
    <property type="entry name" value="tRNA-synt_2b"/>
    <property type="match status" value="1"/>
</dbReference>
<dbReference type="GO" id="GO:0006433">
    <property type="term" value="P:prolyl-tRNA aminoacylation"/>
    <property type="evidence" value="ECO:0007669"/>
    <property type="project" value="InterPro"/>
</dbReference>
<dbReference type="AlphaFoldDB" id="A0A7C8IK09"/>
<comment type="catalytic activity">
    <reaction evidence="9">
        <text>tRNA(Pro) + L-proline + ATP = L-prolyl-tRNA(Pro) + AMP + diphosphate</text>
        <dbReference type="Rhea" id="RHEA:14305"/>
        <dbReference type="Rhea" id="RHEA-COMP:9700"/>
        <dbReference type="Rhea" id="RHEA-COMP:9702"/>
        <dbReference type="ChEBI" id="CHEBI:30616"/>
        <dbReference type="ChEBI" id="CHEBI:33019"/>
        <dbReference type="ChEBI" id="CHEBI:60039"/>
        <dbReference type="ChEBI" id="CHEBI:78442"/>
        <dbReference type="ChEBI" id="CHEBI:78532"/>
        <dbReference type="ChEBI" id="CHEBI:456215"/>
        <dbReference type="EC" id="6.1.1.15"/>
    </reaction>
</comment>
<dbReference type="Pfam" id="PF03129">
    <property type="entry name" value="HGTP_anticodon"/>
    <property type="match status" value="1"/>
</dbReference>
<evidence type="ECO:0000256" key="3">
    <source>
        <dbReference type="ARBA" id="ARBA00022598"/>
    </source>
</evidence>
<dbReference type="InParanoid" id="A0A7C8IK09"/>
<evidence type="ECO:0000256" key="4">
    <source>
        <dbReference type="ARBA" id="ARBA00022741"/>
    </source>
</evidence>
<evidence type="ECO:0000256" key="6">
    <source>
        <dbReference type="ARBA" id="ARBA00022917"/>
    </source>
</evidence>
<dbReference type="InterPro" id="IPR004154">
    <property type="entry name" value="Anticodon-bd"/>
</dbReference>
<dbReference type="GO" id="GO:0005737">
    <property type="term" value="C:cytoplasm"/>
    <property type="evidence" value="ECO:0007669"/>
    <property type="project" value="InterPro"/>
</dbReference>
<dbReference type="PRINTS" id="PR01046">
    <property type="entry name" value="TRNASYNTHPRO"/>
</dbReference>
<dbReference type="InterPro" id="IPR002316">
    <property type="entry name" value="Pro-tRNA-ligase_IIa"/>
</dbReference>